<dbReference type="Gene3D" id="2.30.22.10">
    <property type="entry name" value="Head domain of nucleotide exchange factor GrpE"/>
    <property type="match status" value="1"/>
</dbReference>
<gene>
    <name evidence="9" type="ORF">Acr_24g0006900</name>
</gene>
<dbReference type="HAMAP" id="MF_01151">
    <property type="entry name" value="GrpE"/>
    <property type="match status" value="1"/>
</dbReference>
<dbReference type="GO" id="GO:0006457">
    <property type="term" value="P:protein folding"/>
    <property type="evidence" value="ECO:0007669"/>
    <property type="project" value="InterPro"/>
</dbReference>
<evidence type="ECO:0000256" key="7">
    <source>
        <dbReference type="RuleBase" id="RU000640"/>
    </source>
</evidence>
<evidence type="ECO:0000313" key="9">
    <source>
        <dbReference type="EMBL" id="GFZ14500.1"/>
    </source>
</evidence>
<sequence>MLPNVYKKAIIDGDEKTTSEAEGMICIVENEKNELVQKLSTFSAEINSGKEKYIFLQADFDNFRKRSEQERVTIRSDAQGEVIESLLCMVDSFGRAKQQIKPETEKEENIDASYQGIYKQFVEILRSLHVAVVPTVGKPFDPSVHEAIAREESQEFKEGIVSQEVRRGFYLGNQLLRPATVKVSTGLAKRNQLQALRNPLGKSTTAAGVNER</sequence>
<dbReference type="PROSITE" id="PS01071">
    <property type="entry name" value="GRPE"/>
    <property type="match status" value="1"/>
</dbReference>
<organism evidence="9 10">
    <name type="scientific">Actinidia rufa</name>
    <dbReference type="NCBI Taxonomy" id="165716"/>
    <lineage>
        <taxon>Eukaryota</taxon>
        <taxon>Viridiplantae</taxon>
        <taxon>Streptophyta</taxon>
        <taxon>Embryophyta</taxon>
        <taxon>Tracheophyta</taxon>
        <taxon>Spermatophyta</taxon>
        <taxon>Magnoliopsida</taxon>
        <taxon>eudicotyledons</taxon>
        <taxon>Gunneridae</taxon>
        <taxon>Pentapetalae</taxon>
        <taxon>asterids</taxon>
        <taxon>Ericales</taxon>
        <taxon>Actinidiaceae</taxon>
        <taxon>Actinidia</taxon>
    </lineage>
</organism>
<dbReference type="OrthoDB" id="201635at2759"/>
<dbReference type="InterPro" id="IPR000740">
    <property type="entry name" value="GrpE"/>
</dbReference>
<dbReference type="GO" id="GO:0051087">
    <property type="term" value="F:protein-folding chaperone binding"/>
    <property type="evidence" value="ECO:0007669"/>
    <property type="project" value="InterPro"/>
</dbReference>
<dbReference type="AlphaFoldDB" id="A0A7J0GUI2"/>
<dbReference type="GO" id="GO:0051082">
    <property type="term" value="F:unfolded protein binding"/>
    <property type="evidence" value="ECO:0007669"/>
    <property type="project" value="TreeGrafter"/>
</dbReference>
<keyword evidence="5" id="KW-0346">Stress response</keyword>
<keyword evidence="7" id="KW-0496">Mitochondrion</keyword>
<dbReference type="GO" id="GO:0009507">
    <property type="term" value="C:chloroplast"/>
    <property type="evidence" value="ECO:0007669"/>
    <property type="project" value="TreeGrafter"/>
</dbReference>
<evidence type="ECO:0000256" key="2">
    <source>
        <dbReference type="ARBA" id="ARBA00009054"/>
    </source>
</evidence>
<evidence type="ECO:0000256" key="3">
    <source>
        <dbReference type="ARBA" id="ARBA00011738"/>
    </source>
</evidence>
<reference evidence="9 10" key="1">
    <citation type="submission" date="2019-07" db="EMBL/GenBank/DDBJ databases">
        <title>De Novo Assembly of kiwifruit Actinidia rufa.</title>
        <authorList>
            <person name="Sugita-Konishi S."/>
            <person name="Sato K."/>
            <person name="Mori E."/>
            <person name="Abe Y."/>
            <person name="Kisaki G."/>
            <person name="Hamano K."/>
            <person name="Suezawa K."/>
            <person name="Otani M."/>
            <person name="Fukuda T."/>
            <person name="Manabe T."/>
            <person name="Gomi K."/>
            <person name="Tabuchi M."/>
            <person name="Akimitsu K."/>
            <person name="Kataoka I."/>
        </authorList>
    </citation>
    <scope>NUCLEOTIDE SEQUENCE [LARGE SCALE GENOMIC DNA]</scope>
    <source>
        <strain evidence="10">cv. Fuchu</strain>
    </source>
</reference>
<accession>A0A7J0GUI2</accession>
<dbReference type="InterPro" id="IPR009012">
    <property type="entry name" value="GrpE_head"/>
</dbReference>
<keyword evidence="6 7" id="KW-0143">Chaperone</keyword>
<comment type="similarity">
    <text evidence="2 8">Belongs to the GrpE family.</text>
</comment>
<evidence type="ECO:0000256" key="1">
    <source>
        <dbReference type="ARBA" id="ARBA00004496"/>
    </source>
</evidence>
<dbReference type="GO" id="GO:0042803">
    <property type="term" value="F:protein homodimerization activity"/>
    <property type="evidence" value="ECO:0007669"/>
    <property type="project" value="InterPro"/>
</dbReference>
<keyword evidence="4" id="KW-0963">Cytoplasm</keyword>
<dbReference type="CDD" id="cd00446">
    <property type="entry name" value="GrpE"/>
    <property type="match status" value="1"/>
</dbReference>
<keyword evidence="10" id="KW-1185">Reference proteome</keyword>
<dbReference type="PRINTS" id="PR00773">
    <property type="entry name" value="GRPEPROTEIN"/>
</dbReference>
<comment type="subcellular location">
    <subcellularLocation>
        <location evidence="1">Cytoplasm</location>
    </subcellularLocation>
    <subcellularLocation>
        <location evidence="7">Mitochondrion matrix</location>
    </subcellularLocation>
</comment>
<dbReference type="SUPFAM" id="SSF51064">
    <property type="entry name" value="Head domain of nucleotide exchange factor GrpE"/>
    <property type="match status" value="1"/>
</dbReference>
<comment type="subunit">
    <text evidence="3">Homodimer.</text>
</comment>
<comment type="caution">
    <text evidence="9">The sequence shown here is derived from an EMBL/GenBank/DDBJ whole genome shotgun (WGS) entry which is preliminary data.</text>
</comment>
<protein>
    <recommendedName>
        <fullName evidence="7">GrpE protein homolog</fullName>
    </recommendedName>
</protein>
<dbReference type="FunFam" id="2.30.22.10:FF:000001">
    <property type="entry name" value="Protein GrpE"/>
    <property type="match status" value="1"/>
</dbReference>
<evidence type="ECO:0000313" key="10">
    <source>
        <dbReference type="Proteomes" id="UP000585474"/>
    </source>
</evidence>
<name>A0A7J0GUI2_9ERIC</name>
<dbReference type="EMBL" id="BJWL01000024">
    <property type="protein sequence ID" value="GFZ14500.1"/>
    <property type="molecule type" value="Genomic_DNA"/>
</dbReference>
<dbReference type="Proteomes" id="UP000585474">
    <property type="component" value="Unassembled WGS sequence"/>
</dbReference>
<dbReference type="InterPro" id="IPR013805">
    <property type="entry name" value="GrpE_CC"/>
</dbReference>
<dbReference type="GO" id="GO:0005759">
    <property type="term" value="C:mitochondrial matrix"/>
    <property type="evidence" value="ECO:0007669"/>
    <property type="project" value="UniProtKB-SubCell"/>
</dbReference>
<proteinExistence type="inferred from homology"/>
<evidence type="ECO:0000256" key="6">
    <source>
        <dbReference type="ARBA" id="ARBA00023186"/>
    </source>
</evidence>
<comment type="function">
    <text evidence="7">Essential component of the PAM complex, a complex required for the translocation of transit peptide-containing proteins from the inner membrane into the mitochondrial matrix in an ATP-dependent manner.</text>
</comment>
<dbReference type="PANTHER" id="PTHR21237">
    <property type="entry name" value="GRPE PROTEIN"/>
    <property type="match status" value="1"/>
</dbReference>
<evidence type="ECO:0000256" key="4">
    <source>
        <dbReference type="ARBA" id="ARBA00022490"/>
    </source>
</evidence>
<dbReference type="NCBIfam" id="NF010741">
    <property type="entry name" value="PRK14143.1"/>
    <property type="match status" value="1"/>
</dbReference>
<dbReference type="PANTHER" id="PTHR21237:SF40">
    <property type="entry name" value="CELL CYCLE AND APOPTOSIS REGULATOR PROTEIN 2"/>
    <property type="match status" value="1"/>
</dbReference>
<evidence type="ECO:0000256" key="8">
    <source>
        <dbReference type="RuleBase" id="RU004478"/>
    </source>
</evidence>
<dbReference type="SUPFAM" id="SSF58014">
    <property type="entry name" value="Coiled-coil domain of nucleotide exchange factor GrpE"/>
    <property type="match status" value="1"/>
</dbReference>
<dbReference type="GO" id="GO:0000774">
    <property type="term" value="F:adenyl-nucleotide exchange factor activity"/>
    <property type="evidence" value="ECO:0007669"/>
    <property type="project" value="InterPro"/>
</dbReference>
<dbReference type="Pfam" id="PF01025">
    <property type="entry name" value="GrpE"/>
    <property type="match status" value="1"/>
</dbReference>
<evidence type="ECO:0000256" key="5">
    <source>
        <dbReference type="ARBA" id="ARBA00023016"/>
    </source>
</evidence>
<dbReference type="Gene3D" id="3.90.20.20">
    <property type="match status" value="1"/>
</dbReference>